<name>A0ABX5LZ35_9GAMM</name>
<proteinExistence type="predicted"/>
<dbReference type="EMBL" id="LAPT01000076">
    <property type="protein sequence ID" value="PXF30448.1"/>
    <property type="molecule type" value="Genomic_DNA"/>
</dbReference>
<evidence type="ECO:0000313" key="2">
    <source>
        <dbReference type="Proteomes" id="UP000248090"/>
    </source>
</evidence>
<dbReference type="RefSeq" id="WP_110188125.1">
    <property type="nucleotide sequence ID" value="NZ_LAPT01000076.1"/>
</dbReference>
<reference evidence="1 2" key="1">
    <citation type="submission" date="2015-03" db="EMBL/GenBank/DDBJ databases">
        <authorList>
            <person name="Krishnan R."/>
            <person name="Midha S."/>
            <person name="Patil P.B."/>
            <person name="Rameshkumar N."/>
        </authorList>
    </citation>
    <scope>NUCLEOTIDE SEQUENCE [LARGE SCALE GENOMIC DNA]</scope>
    <source>
        <strain evidence="1 2">L1E11</strain>
    </source>
</reference>
<protein>
    <submittedName>
        <fullName evidence="1">Uncharacterized protein</fullName>
    </submittedName>
</protein>
<organism evidence="1 2">
    <name type="scientific">Pokkaliibacter plantistimulans</name>
    <dbReference type="NCBI Taxonomy" id="1635171"/>
    <lineage>
        <taxon>Bacteria</taxon>
        <taxon>Pseudomonadati</taxon>
        <taxon>Pseudomonadota</taxon>
        <taxon>Gammaproteobacteria</taxon>
        <taxon>Oceanospirillales</taxon>
        <taxon>Balneatrichaceae</taxon>
        <taxon>Pokkaliibacter</taxon>
    </lineage>
</organism>
<evidence type="ECO:0000313" key="1">
    <source>
        <dbReference type="EMBL" id="PXF30448.1"/>
    </source>
</evidence>
<keyword evidence="2" id="KW-1185">Reference proteome</keyword>
<gene>
    <name evidence="1" type="ORF">WH50_15400</name>
</gene>
<comment type="caution">
    <text evidence="1">The sequence shown here is derived from an EMBL/GenBank/DDBJ whole genome shotgun (WGS) entry which is preliminary data.</text>
</comment>
<accession>A0ABX5LZ35</accession>
<dbReference type="Proteomes" id="UP000248090">
    <property type="component" value="Unassembled WGS sequence"/>
</dbReference>
<sequence>MVTTQPERTDLTREDRLFLSQLQRGLRAEMGTFFDSQFGRCTTPLMGAYIALQGKKILQYDKRRPWTCKATPHSVPYQTPQYMEMEALQSWGIALKHTIWLDNLCDEGVYFGQFIPEQILIMSRTGEVLQRHDGQWFSDFLPVADIPLHEAMAKGLDIQRLNERREGNYSTANRLLVEAQRLREAVSMSRLNWQLHELKQIHAVTRWMQTAR</sequence>